<keyword evidence="2" id="KW-1185">Reference proteome</keyword>
<evidence type="ECO:0000313" key="1">
    <source>
        <dbReference type="EMBL" id="MFC4695044.1"/>
    </source>
</evidence>
<reference evidence="2" key="1">
    <citation type="journal article" date="2019" name="Int. J. Syst. Evol. Microbiol.">
        <title>The Global Catalogue of Microorganisms (GCM) 10K type strain sequencing project: providing services to taxonomists for standard genome sequencing and annotation.</title>
        <authorList>
            <consortium name="The Broad Institute Genomics Platform"/>
            <consortium name="The Broad Institute Genome Sequencing Center for Infectious Disease"/>
            <person name="Wu L."/>
            <person name="Ma J."/>
        </authorList>
    </citation>
    <scope>NUCLEOTIDE SEQUENCE [LARGE SCALE GENOMIC DNA]</scope>
    <source>
        <strain evidence="2">CCUG 62763</strain>
    </source>
</reference>
<protein>
    <submittedName>
        <fullName evidence="1">Winged helix DNA-binding domain-containing protein</fullName>
    </submittedName>
</protein>
<dbReference type="RefSeq" id="WP_387991193.1">
    <property type="nucleotide sequence ID" value="NZ_JBHSGR010000019.1"/>
</dbReference>
<dbReference type="Pfam" id="PF06224">
    <property type="entry name" value="AlkZ-like"/>
    <property type="match status" value="1"/>
</dbReference>
<dbReference type="PANTHER" id="PTHR38479">
    <property type="entry name" value="LMO0824 PROTEIN"/>
    <property type="match status" value="1"/>
</dbReference>
<gene>
    <name evidence="1" type="ORF">ACFO3M_16720</name>
</gene>
<dbReference type="PANTHER" id="PTHR38479:SF2">
    <property type="entry name" value="WINGED HELIX DNA-BINDING DOMAIN-CONTAINING PROTEIN"/>
    <property type="match status" value="1"/>
</dbReference>
<dbReference type="GO" id="GO:0003677">
    <property type="term" value="F:DNA binding"/>
    <property type="evidence" value="ECO:0007669"/>
    <property type="project" value="UniProtKB-KW"/>
</dbReference>
<organism evidence="1 2">
    <name type="scientific">Geodermatophilus arenarius</name>
    <dbReference type="NCBI Taxonomy" id="1137990"/>
    <lineage>
        <taxon>Bacteria</taxon>
        <taxon>Bacillati</taxon>
        <taxon>Actinomycetota</taxon>
        <taxon>Actinomycetes</taxon>
        <taxon>Geodermatophilales</taxon>
        <taxon>Geodermatophilaceae</taxon>
        <taxon>Geodermatophilus</taxon>
    </lineage>
</organism>
<dbReference type="InterPro" id="IPR009351">
    <property type="entry name" value="AlkZ-like"/>
</dbReference>
<accession>A0ABV9LLJ4</accession>
<dbReference type="EMBL" id="JBHSGR010000019">
    <property type="protein sequence ID" value="MFC4695044.1"/>
    <property type="molecule type" value="Genomic_DNA"/>
</dbReference>
<comment type="caution">
    <text evidence="1">The sequence shown here is derived from an EMBL/GenBank/DDBJ whole genome shotgun (WGS) entry which is preliminary data.</text>
</comment>
<proteinExistence type="predicted"/>
<name>A0ABV9LLJ4_9ACTN</name>
<dbReference type="Proteomes" id="UP001596025">
    <property type="component" value="Unassembled WGS sequence"/>
</dbReference>
<evidence type="ECO:0000313" key="2">
    <source>
        <dbReference type="Proteomes" id="UP001596025"/>
    </source>
</evidence>
<sequence>MPTATADDVLAYRVTTQQLDRDAGTAADTAVLDLGVQDTGPDGGLWALAIRGVVPDDAELATAWTLRGAPHLYRRADLPAVAAVTAPFSEADAAKRVHDAARPLKAAGIPVLTALDTIAGRMREIVTAPTVKGEVSRAVSDALARDDDPGPYNRYCRPCDAVHLYEQPFRLAALRAGLELQPGTSPPVLQPVPGLAPQDTVPDRLDVVRAYLHLLGPATPQHVAGYLDAPVEDVKAHWPDDVVEVEVDGQRRWLPADDAGRLGAPTPRGVRLLGPFDLFLQARDRGTLVPDAGHRKAMWPVLGRPGAVLADGGIAGVWRPRTAGRTLTVAVEPWTRLSPAARAGIEEQAERLAAFRGVPLKAVETA</sequence>
<keyword evidence="1" id="KW-0238">DNA-binding</keyword>